<reference evidence="2" key="1">
    <citation type="submission" date="2021-10" db="EMBL/GenBank/DDBJ databases">
        <authorList>
            <person name="Lyu M."/>
            <person name="Wang X."/>
            <person name="Meng X."/>
            <person name="Xu K."/>
        </authorList>
    </citation>
    <scope>NUCLEOTIDE SEQUENCE</scope>
    <source>
        <strain evidence="2">A6</strain>
    </source>
</reference>
<dbReference type="Pfam" id="PF18926">
    <property type="entry name" value="DUF5676"/>
    <property type="match status" value="1"/>
</dbReference>
<evidence type="ECO:0000256" key="1">
    <source>
        <dbReference type="SAM" id="Phobius"/>
    </source>
</evidence>
<feature type="transmembrane region" description="Helical" evidence="1">
    <location>
        <begin position="72"/>
        <end position="97"/>
    </location>
</feature>
<feature type="transmembrane region" description="Helical" evidence="1">
    <location>
        <begin position="20"/>
        <end position="47"/>
    </location>
</feature>
<keyword evidence="1" id="KW-0472">Membrane</keyword>
<accession>A0ABS8JM08</accession>
<keyword evidence="3" id="KW-1185">Reference proteome</keyword>
<proteinExistence type="predicted"/>
<keyword evidence="1" id="KW-1133">Transmembrane helix</keyword>
<evidence type="ECO:0000313" key="3">
    <source>
        <dbReference type="Proteomes" id="UP001165293"/>
    </source>
</evidence>
<dbReference type="RefSeq" id="WP_230528456.1">
    <property type="nucleotide sequence ID" value="NZ_JAJGAK010000006.1"/>
</dbReference>
<name>A0ABS8JM08_9GAMM</name>
<dbReference type="InterPro" id="IPR044020">
    <property type="entry name" value="DUF5676"/>
</dbReference>
<dbReference type="Proteomes" id="UP001165293">
    <property type="component" value="Unassembled WGS sequence"/>
</dbReference>
<sequence>MTIATGSSENTSVRSYDGRLAIGVVGITVSSFFVVTYVVCIVGYILLPSIPITHSALTLFLPGFTHLDWDTIWMGLAGSILWGWYIALVFCPLYNFYSRQGRK</sequence>
<protein>
    <submittedName>
        <fullName evidence="2">DUF5676 family membrane protein</fullName>
    </submittedName>
</protein>
<organism evidence="2 3">
    <name type="scientific">Noviluteimonas lactosilytica</name>
    <dbReference type="NCBI Taxonomy" id="2888523"/>
    <lineage>
        <taxon>Bacteria</taxon>
        <taxon>Pseudomonadati</taxon>
        <taxon>Pseudomonadota</taxon>
        <taxon>Gammaproteobacteria</taxon>
        <taxon>Lysobacterales</taxon>
        <taxon>Lysobacteraceae</taxon>
        <taxon>Noviluteimonas</taxon>
    </lineage>
</organism>
<keyword evidence="1" id="KW-0812">Transmembrane</keyword>
<evidence type="ECO:0000313" key="2">
    <source>
        <dbReference type="EMBL" id="MCC8364655.1"/>
    </source>
</evidence>
<gene>
    <name evidence="2" type="ORF">LK996_16410</name>
</gene>
<comment type="caution">
    <text evidence="2">The sequence shown here is derived from an EMBL/GenBank/DDBJ whole genome shotgun (WGS) entry which is preliminary data.</text>
</comment>
<dbReference type="EMBL" id="JAJGAK010000006">
    <property type="protein sequence ID" value="MCC8364655.1"/>
    <property type="molecule type" value="Genomic_DNA"/>
</dbReference>